<evidence type="ECO:0000256" key="7">
    <source>
        <dbReference type="ARBA" id="ARBA00039935"/>
    </source>
</evidence>
<dbReference type="CTD" id="64983"/>
<keyword evidence="5" id="KW-0496">Mitochondrion</keyword>
<evidence type="ECO:0000313" key="10">
    <source>
        <dbReference type="Proteomes" id="UP001190640"/>
    </source>
</evidence>
<reference evidence="11" key="1">
    <citation type="submission" date="2025-08" db="UniProtKB">
        <authorList>
            <consortium name="RefSeq"/>
        </authorList>
    </citation>
    <scope>IDENTIFICATION</scope>
    <source>
        <tissue evidence="11">Blood</tissue>
    </source>
</reference>
<dbReference type="GeneID" id="129337762"/>
<keyword evidence="6" id="KW-0687">Ribonucleoprotein</keyword>
<protein>
    <recommendedName>
        <fullName evidence="7">Large ribosomal subunit protein bL32m</fullName>
    </recommendedName>
    <alternativeName>
        <fullName evidence="8">39S ribosomal protein L32, mitochondrial</fullName>
    </alternativeName>
</protein>
<dbReference type="InterPro" id="IPR002677">
    <property type="entry name" value="Ribosomal_bL32"/>
</dbReference>
<dbReference type="Pfam" id="PF01783">
    <property type="entry name" value="Ribosomal_L32p"/>
    <property type="match status" value="1"/>
</dbReference>
<accession>A0AA97L9Z6</accession>
<evidence type="ECO:0000256" key="2">
    <source>
        <dbReference type="ARBA" id="ARBA00008560"/>
    </source>
</evidence>
<evidence type="ECO:0000256" key="9">
    <source>
        <dbReference type="ARBA" id="ARBA00045766"/>
    </source>
</evidence>
<evidence type="ECO:0000256" key="6">
    <source>
        <dbReference type="ARBA" id="ARBA00023274"/>
    </source>
</evidence>
<comment type="subcellular location">
    <subcellularLocation>
        <location evidence="1">Mitochondrion</location>
    </subcellularLocation>
</comment>
<dbReference type="SUPFAM" id="SSF57829">
    <property type="entry name" value="Zn-binding ribosomal proteins"/>
    <property type="match status" value="1"/>
</dbReference>
<evidence type="ECO:0000256" key="5">
    <source>
        <dbReference type="ARBA" id="ARBA00023128"/>
    </source>
</evidence>
<evidence type="ECO:0000313" key="11">
    <source>
        <dbReference type="RefSeq" id="XP_054847684.1"/>
    </source>
</evidence>
<gene>
    <name evidence="11" type="primary">MRPL32</name>
</gene>
<comment type="function">
    <text evidence="9">Component of the mitochondrial large ribosomal subunit (mt-LSU). The mitochondrial ribosome (mitoribosome) is a large ribonucleoprotein complex responsible for the synthesis of proteins inside mitochondria.</text>
</comment>
<sequence>MAAVLVVPAPLLKIRGFLRGWWGMLGSQSPPWAPALAVQGPASLLEPIGEKADGDEAPGFLDHVFWMAAPKSRRTIEVNRCRRRNPRNLIKIKKNIDVCPQCGNLKQKHILCGYCYERVKKETTAIRKQMGIQEGGPHRAPVVETVVLYEGEAPKEQDEGKRIIERSRKRPSWFTLD</sequence>
<evidence type="ECO:0000256" key="3">
    <source>
        <dbReference type="ARBA" id="ARBA00022946"/>
    </source>
</evidence>
<keyword evidence="4 11" id="KW-0689">Ribosomal protein</keyword>
<dbReference type="InterPro" id="IPR051991">
    <property type="entry name" value="Mitoribosomal_protein_bL32"/>
</dbReference>
<dbReference type="PANTHER" id="PTHR21026">
    <property type="entry name" value="39S RIBOSOMAL PROTEIN L32, MITOCHONDRIAL"/>
    <property type="match status" value="1"/>
</dbReference>
<organism evidence="10 11">
    <name type="scientific">Eublepharis macularius</name>
    <name type="common">Leopard gecko</name>
    <name type="synonym">Cyrtodactylus macularius</name>
    <dbReference type="NCBI Taxonomy" id="481883"/>
    <lineage>
        <taxon>Eukaryota</taxon>
        <taxon>Metazoa</taxon>
        <taxon>Chordata</taxon>
        <taxon>Craniata</taxon>
        <taxon>Vertebrata</taxon>
        <taxon>Euteleostomi</taxon>
        <taxon>Lepidosauria</taxon>
        <taxon>Squamata</taxon>
        <taxon>Bifurcata</taxon>
        <taxon>Gekkota</taxon>
        <taxon>Eublepharidae</taxon>
        <taxon>Eublepharinae</taxon>
        <taxon>Eublepharis</taxon>
    </lineage>
</organism>
<dbReference type="AlphaFoldDB" id="A0AA97L9Z6"/>
<keyword evidence="3" id="KW-0809">Transit peptide</keyword>
<comment type="similarity">
    <text evidence="2">Belongs to the bacterial ribosomal protein bL32 family.</text>
</comment>
<dbReference type="RefSeq" id="XP_054847684.1">
    <property type="nucleotide sequence ID" value="XM_054991709.1"/>
</dbReference>
<evidence type="ECO:0000256" key="8">
    <source>
        <dbReference type="ARBA" id="ARBA00042577"/>
    </source>
</evidence>
<dbReference type="Proteomes" id="UP001190640">
    <property type="component" value="Chromosome 11"/>
</dbReference>
<evidence type="ECO:0000256" key="1">
    <source>
        <dbReference type="ARBA" id="ARBA00004173"/>
    </source>
</evidence>
<dbReference type="PANTHER" id="PTHR21026:SF2">
    <property type="entry name" value="LARGE RIBOSOMAL SUBUNIT PROTEIN BL32M"/>
    <property type="match status" value="1"/>
</dbReference>
<proteinExistence type="inferred from homology"/>
<dbReference type="KEGG" id="emc:129337762"/>
<name>A0AA97L9Z6_EUBMA</name>
<keyword evidence="10" id="KW-1185">Reference proteome</keyword>
<dbReference type="GO" id="GO:0006412">
    <property type="term" value="P:translation"/>
    <property type="evidence" value="ECO:0007669"/>
    <property type="project" value="InterPro"/>
</dbReference>
<dbReference type="GO" id="GO:0003735">
    <property type="term" value="F:structural constituent of ribosome"/>
    <property type="evidence" value="ECO:0007669"/>
    <property type="project" value="InterPro"/>
</dbReference>
<dbReference type="InterPro" id="IPR011332">
    <property type="entry name" value="Ribosomal_zn-bd"/>
</dbReference>
<dbReference type="GO" id="GO:0005762">
    <property type="term" value="C:mitochondrial large ribosomal subunit"/>
    <property type="evidence" value="ECO:0007669"/>
    <property type="project" value="TreeGrafter"/>
</dbReference>
<evidence type="ECO:0000256" key="4">
    <source>
        <dbReference type="ARBA" id="ARBA00022980"/>
    </source>
</evidence>